<name>A0A165A6P2_DAUCS</name>
<gene>
    <name evidence="4" type="ORF">DCAR_015640</name>
    <name evidence="5" type="ORF">DCAR_0415086</name>
</gene>
<dbReference type="GO" id="GO:0003700">
    <property type="term" value="F:DNA-binding transcription factor activity"/>
    <property type="evidence" value="ECO:0007669"/>
    <property type="project" value="InterPro"/>
</dbReference>
<dbReference type="SUPFAM" id="SSF46689">
    <property type="entry name" value="Homeodomain-like"/>
    <property type="match status" value="1"/>
</dbReference>
<sequence length="190" mass="21478">MSEKNPPFTPIQTRFVENLYGNSHDQTVSRENPARQEHVATHYLVNEEGQVAQLERNIEGNIYVEEQKNPNFGMGKPRLKWTPVLNERFNLAVLELGGFFKATPKAVLQKMNVKGVTIIQTKSHLQKVRNQVRKALNTIQIPNAQAYDVPNSGSSMGENQPLHQSNEIRNCHRIAPTDEGHAVNNMKSDV</sequence>
<dbReference type="Gramene" id="KZM96998">
    <property type="protein sequence ID" value="KZM96998"/>
    <property type="gene ID" value="DCAR_015640"/>
</dbReference>
<evidence type="ECO:0000256" key="3">
    <source>
        <dbReference type="ARBA" id="ARBA00023242"/>
    </source>
</evidence>
<protein>
    <recommendedName>
        <fullName evidence="7">HTH myb-type domain-containing protein</fullName>
    </recommendedName>
</protein>
<proteinExistence type="predicted"/>
<dbReference type="InterPro" id="IPR006447">
    <property type="entry name" value="Myb_dom_plants"/>
</dbReference>
<dbReference type="EMBL" id="LNRQ01000004">
    <property type="protein sequence ID" value="KZM96998.1"/>
    <property type="molecule type" value="Genomic_DNA"/>
</dbReference>
<dbReference type="EMBL" id="CP093346">
    <property type="protein sequence ID" value="WOG95759.1"/>
    <property type="molecule type" value="Genomic_DNA"/>
</dbReference>
<evidence type="ECO:0000256" key="1">
    <source>
        <dbReference type="ARBA" id="ARBA00023015"/>
    </source>
</evidence>
<reference evidence="4" key="1">
    <citation type="journal article" date="2016" name="Nat. Genet.">
        <title>A high-quality carrot genome assembly provides new insights into carotenoid accumulation and asterid genome evolution.</title>
        <authorList>
            <person name="Iorizzo M."/>
            <person name="Ellison S."/>
            <person name="Senalik D."/>
            <person name="Zeng P."/>
            <person name="Satapoomin P."/>
            <person name="Huang J."/>
            <person name="Bowman M."/>
            <person name="Iovene M."/>
            <person name="Sanseverino W."/>
            <person name="Cavagnaro P."/>
            <person name="Yildiz M."/>
            <person name="Macko-Podgorni A."/>
            <person name="Moranska E."/>
            <person name="Grzebelus E."/>
            <person name="Grzebelus D."/>
            <person name="Ashrafi H."/>
            <person name="Zheng Z."/>
            <person name="Cheng S."/>
            <person name="Spooner D."/>
            <person name="Van Deynze A."/>
            <person name="Simon P."/>
        </authorList>
    </citation>
    <scope>NUCLEOTIDE SEQUENCE [LARGE SCALE GENOMIC DNA]</scope>
    <source>
        <tissue evidence="4">Leaf</tissue>
    </source>
</reference>
<keyword evidence="3" id="KW-0539">Nucleus</keyword>
<keyword evidence="1" id="KW-0805">Transcription regulation</keyword>
<evidence type="ECO:0000256" key="2">
    <source>
        <dbReference type="ARBA" id="ARBA00023163"/>
    </source>
</evidence>
<dbReference type="Gene3D" id="1.10.10.60">
    <property type="entry name" value="Homeodomain-like"/>
    <property type="match status" value="1"/>
</dbReference>
<organism evidence="4">
    <name type="scientific">Daucus carota subsp. sativus</name>
    <name type="common">Carrot</name>
    <dbReference type="NCBI Taxonomy" id="79200"/>
    <lineage>
        <taxon>Eukaryota</taxon>
        <taxon>Viridiplantae</taxon>
        <taxon>Streptophyta</taxon>
        <taxon>Embryophyta</taxon>
        <taxon>Tracheophyta</taxon>
        <taxon>Spermatophyta</taxon>
        <taxon>Magnoliopsida</taxon>
        <taxon>eudicotyledons</taxon>
        <taxon>Gunneridae</taxon>
        <taxon>Pentapetalae</taxon>
        <taxon>asterids</taxon>
        <taxon>campanulids</taxon>
        <taxon>Apiales</taxon>
        <taxon>Apiaceae</taxon>
        <taxon>Apioideae</taxon>
        <taxon>Scandiceae</taxon>
        <taxon>Daucinae</taxon>
        <taxon>Daucus</taxon>
        <taxon>Daucus sect. Daucus</taxon>
    </lineage>
</organism>
<dbReference type="PANTHER" id="PTHR31499">
    <property type="entry name" value="MYB FAMILY TRANSCRIPTION FACTOR PHL11"/>
    <property type="match status" value="1"/>
</dbReference>
<evidence type="ECO:0000313" key="4">
    <source>
        <dbReference type="EMBL" id="KZM96998.1"/>
    </source>
</evidence>
<evidence type="ECO:0000313" key="5">
    <source>
        <dbReference type="EMBL" id="WOG95759.1"/>
    </source>
</evidence>
<reference evidence="5" key="2">
    <citation type="submission" date="2022-03" db="EMBL/GenBank/DDBJ databases">
        <title>Draft title - Genomic analysis of global carrot germplasm unveils the trajectory of domestication and the origin of high carotenoid orange carrot.</title>
        <authorList>
            <person name="Iorizzo M."/>
            <person name="Ellison S."/>
            <person name="Senalik D."/>
            <person name="Macko-Podgorni A."/>
            <person name="Grzebelus D."/>
            <person name="Bostan H."/>
            <person name="Rolling W."/>
            <person name="Curaba J."/>
            <person name="Simon P."/>
        </authorList>
    </citation>
    <scope>NUCLEOTIDE SEQUENCE</scope>
    <source>
        <tissue evidence="5">Leaf</tissue>
    </source>
</reference>
<dbReference type="InterPro" id="IPR009057">
    <property type="entry name" value="Homeodomain-like_sf"/>
</dbReference>
<evidence type="ECO:0000313" key="6">
    <source>
        <dbReference type="Proteomes" id="UP000077755"/>
    </source>
</evidence>
<keyword evidence="2" id="KW-0804">Transcription</keyword>
<dbReference type="AlphaFoldDB" id="A0A165A6P2"/>
<dbReference type="PANTHER" id="PTHR31499:SF43">
    <property type="entry name" value="MYB FAMILY TRANSCRIPTION FACTOR APL"/>
    <property type="match status" value="1"/>
</dbReference>
<dbReference type="GO" id="GO:0003677">
    <property type="term" value="F:DNA binding"/>
    <property type="evidence" value="ECO:0007669"/>
    <property type="project" value="InterPro"/>
</dbReference>
<dbReference type="NCBIfam" id="TIGR01557">
    <property type="entry name" value="myb_SHAQKYF"/>
    <property type="match status" value="1"/>
</dbReference>
<keyword evidence="6" id="KW-1185">Reference proteome</keyword>
<dbReference type="InterPro" id="IPR046955">
    <property type="entry name" value="PHR1-like"/>
</dbReference>
<evidence type="ECO:0008006" key="7">
    <source>
        <dbReference type="Google" id="ProtNLM"/>
    </source>
</evidence>
<accession>A0A165A6P2</accession>
<dbReference type="Proteomes" id="UP000077755">
    <property type="component" value="Chromosome 4"/>
</dbReference>